<dbReference type="Gene3D" id="2.60.40.10">
    <property type="entry name" value="Immunoglobulins"/>
    <property type="match status" value="1"/>
</dbReference>
<protein>
    <recommendedName>
        <fullName evidence="4">DUF1573 domain-containing protein</fullName>
    </recommendedName>
</protein>
<name>A0A1F8BHM7_9BACT</name>
<organism evidence="2 3">
    <name type="scientific">Candidatus Woesebacteria bacterium RIFCSPLOWO2_01_FULL_39_21</name>
    <dbReference type="NCBI Taxonomy" id="1802519"/>
    <lineage>
        <taxon>Bacteria</taxon>
        <taxon>Candidatus Woeseibacteriota</taxon>
    </lineage>
</organism>
<dbReference type="Proteomes" id="UP000177082">
    <property type="component" value="Unassembled WGS sequence"/>
</dbReference>
<keyword evidence="1" id="KW-1133">Transmembrane helix</keyword>
<evidence type="ECO:0008006" key="4">
    <source>
        <dbReference type="Google" id="ProtNLM"/>
    </source>
</evidence>
<dbReference type="STRING" id="1802519.A2961_03700"/>
<evidence type="ECO:0000313" key="3">
    <source>
        <dbReference type="Proteomes" id="UP000177082"/>
    </source>
</evidence>
<keyword evidence="1" id="KW-0472">Membrane</keyword>
<gene>
    <name evidence="2" type="ORF">A2961_03700</name>
</gene>
<proteinExistence type="predicted"/>
<dbReference type="InterPro" id="IPR013783">
    <property type="entry name" value="Ig-like_fold"/>
</dbReference>
<feature type="transmembrane region" description="Helical" evidence="1">
    <location>
        <begin position="6"/>
        <end position="25"/>
    </location>
</feature>
<evidence type="ECO:0000256" key="1">
    <source>
        <dbReference type="SAM" id="Phobius"/>
    </source>
</evidence>
<evidence type="ECO:0000313" key="2">
    <source>
        <dbReference type="EMBL" id="OGM62808.1"/>
    </source>
</evidence>
<comment type="caution">
    <text evidence="2">The sequence shown here is derived from an EMBL/GenBank/DDBJ whole genome shotgun (WGS) entry which is preliminary data.</text>
</comment>
<dbReference type="AlphaFoldDB" id="A0A1F8BHM7"/>
<sequence length="167" mass="18348">MGKDVKIFLGMIGFTFLLVVGLAFVQGREKGEPEKFSDVLGLVAKTEYYDLGDVPINRGIVTKEYEVENNTDKVMKLKKIATSCMCTKASFEIEGKKTKFFGMEGHGDKNPPVNIEIAPQTQAKVIMQFDPAAHGPQGVGPFDRSVLLTFSDPKGVKELKFSGKVIN</sequence>
<dbReference type="Pfam" id="PF07610">
    <property type="entry name" value="DUF1573"/>
    <property type="match status" value="1"/>
</dbReference>
<keyword evidence="1" id="KW-0812">Transmembrane</keyword>
<accession>A0A1F8BHM7</accession>
<reference evidence="2 3" key="1">
    <citation type="journal article" date="2016" name="Nat. Commun.">
        <title>Thousands of microbial genomes shed light on interconnected biogeochemical processes in an aquifer system.</title>
        <authorList>
            <person name="Anantharaman K."/>
            <person name="Brown C.T."/>
            <person name="Hug L.A."/>
            <person name="Sharon I."/>
            <person name="Castelle C.J."/>
            <person name="Probst A.J."/>
            <person name="Thomas B.C."/>
            <person name="Singh A."/>
            <person name="Wilkins M.J."/>
            <person name="Karaoz U."/>
            <person name="Brodie E.L."/>
            <person name="Williams K.H."/>
            <person name="Hubbard S.S."/>
            <person name="Banfield J.F."/>
        </authorList>
    </citation>
    <scope>NUCLEOTIDE SEQUENCE [LARGE SCALE GENOMIC DNA]</scope>
</reference>
<dbReference type="InterPro" id="IPR011467">
    <property type="entry name" value="DUF1573"/>
</dbReference>
<dbReference type="EMBL" id="MGHF01000024">
    <property type="protein sequence ID" value="OGM62808.1"/>
    <property type="molecule type" value="Genomic_DNA"/>
</dbReference>